<name>A0AAW0FK94_9APHY</name>
<evidence type="ECO:0000313" key="2">
    <source>
        <dbReference type="Proteomes" id="UP001385951"/>
    </source>
</evidence>
<dbReference type="AlphaFoldDB" id="A0AAW0FK94"/>
<gene>
    <name evidence="1" type="ORF">QCA50_014704</name>
</gene>
<comment type="caution">
    <text evidence="1">The sequence shown here is derived from an EMBL/GenBank/DDBJ whole genome shotgun (WGS) entry which is preliminary data.</text>
</comment>
<dbReference type="EMBL" id="JASBNA010000037">
    <property type="protein sequence ID" value="KAK7682118.1"/>
    <property type="molecule type" value="Genomic_DNA"/>
</dbReference>
<keyword evidence="2" id="KW-1185">Reference proteome</keyword>
<accession>A0AAW0FK94</accession>
<organism evidence="1 2">
    <name type="scientific">Cerrena zonata</name>
    <dbReference type="NCBI Taxonomy" id="2478898"/>
    <lineage>
        <taxon>Eukaryota</taxon>
        <taxon>Fungi</taxon>
        <taxon>Dikarya</taxon>
        <taxon>Basidiomycota</taxon>
        <taxon>Agaricomycotina</taxon>
        <taxon>Agaricomycetes</taxon>
        <taxon>Polyporales</taxon>
        <taxon>Cerrenaceae</taxon>
        <taxon>Cerrena</taxon>
    </lineage>
</organism>
<dbReference type="Proteomes" id="UP001385951">
    <property type="component" value="Unassembled WGS sequence"/>
</dbReference>
<proteinExistence type="predicted"/>
<sequence>MSFPVLRKASTYSELRASSKVSSARPLCPPVLSSVPVNPVVHSLHRSKSFSYDRMWLTVPVYYYRRHQKDSPEPHCFQIDPLLRLNPMLFLTCPIVLQLPLQRWSMQDQFESRSQATGHIIGIEDATLHHVTFTLVVLFDGALQLVRLIASRLRIHSFRIPSLVVERQGCLRWPFLTMEQVRTCVRALDMEMKSDGDLLSLFDSQLLGKVEALRFKRVSAEKLLSISSRSSSEGSVEAVIG</sequence>
<protein>
    <submittedName>
        <fullName evidence="1">Uncharacterized protein</fullName>
    </submittedName>
</protein>
<evidence type="ECO:0000313" key="1">
    <source>
        <dbReference type="EMBL" id="KAK7682118.1"/>
    </source>
</evidence>
<reference evidence="1 2" key="1">
    <citation type="submission" date="2022-09" db="EMBL/GenBank/DDBJ databases">
        <authorList>
            <person name="Palmer J.M."/>
        </authorList>
    </citation>
    <scope>NUCLEOTIDE SEQUENCE [LARGE SCALE GENOMIC DNA]</scope>
    <source>
        <strain evidence="1 2">DSM 7382</strain>
    </source>
</reference>